<dbReference type="Proteomes" id="UP001304895">
    <property type="component" value="Unassembled WGS sequence"/>
</dbReference>
<comment type="caution">
    <text evidence="2">The sequence shown here is derived from an EMBL/GenBank/DDBJ whole genome shotgun (WGS) entry which is preliminary data.</text>
</comment>
<reference evidence="2" key="1">
    <citation type="journal article" date="2023" name="Mol. Phylogenet. Evol.">
        <title>Genome-scale phylogeny and comparative genomics of the fungal order Sordariales.</title>
        <authorList>
            <person name="Hensen N."/>
            <person name="Bonometti L."/>
            <person name="Westerberg I."/>
            <person name="Brannstrom I.O."/>
            <person name="Guillou S."/>
            <person name="Cros-Aarteil S."/>
            <person name="Calhoun S."/>
            <person name="Haridas S."/>
            <person name="Kuo A."/>
            <person name="Mondo S."/>
            <person name="Pangilinan J."/>
            <person name="Riley R."/>
            <person name="LaButti K."/>
            <person name="Andreopoulos B."/>
            <person name="Lipzen A."/>
            <person name="Chen C."/>
            <person name="Yan M."/>
            <person name="Daum C."/>
            <person name="Ng V."/>
            <person name="Clum A."/>
            <person name="Steindorff A."/>
            <person name="Ohm R.A."/>
            <person name="Martin F."/>
            <person name="Silar P."/>
            <person name="Natvig D.O."/>
            <person name="Lalanne C."/>
            <person name="Gautier V."/>
            <person name="Ament-Velasquez S.L."/>
            <person name="Kruys A."/>
            <person name="Hutchinson M.I."/>
            <person name="Powell A.J."/>
            <person name="Barry K."/>
            <person name="Miller A.N."/>
            <person name="Grigoriev I.V."/>
            <person name="Debuchy R."/>
            <person name="Gladieux P."/>
            <person name="Hiltunen Thoren M."/>
            <person name="Johannesson H."/>
        </authorList>
    </citation>
    <scope>NUCLEOTIDE SEQUENCE</scope>
    <source>
        <strain evidence="2">CBS 123565</strain>
    </source>
</reference>
<dbReference type="AlphaFoldDB" id="A0AAN6ZF96"/>
<evidence type="ECO:0000313" key="3">
    <source>
        <dbReference type="Proteomes" id="UP001304895"/>
    </source>
</evidence>
<accession>A0AAN6ZF96</accession>
<gene>
    <name evidence="2" type="ORF">BT67DRAFT_253516</name>
</gene>
<reference evidence="2" key="2">
    <citation type="submission" date="2023-05" db="EMBL/GenBank/DDBJ databases">
        <authorList>
            <consortium name="Lawrence Berkeley National Laboratory"/>
            <person name="Steindorff A."/>
            <person name="Hensen N."/>
            <person name="Bonometti L."/>
            <person name="Westerberg I."/>
            <person name="Brannstrom I.O."/>
            <person name="Guillou S."/>
            <person name="Cros-Aarteil S."/>
            <person name="Calhoun S."/>
            <person name="Haridas S."/>
            <person name="Kuo A."/>
            <person name="Mondo S."/>
            <person name="Pangilinan J."/>
            <person name="Riley R."/>
            <person name="Labutti K."/>
            <person name="Andreopoulos B."/>
            <person name="Lipzen A."/>
            <person name="Chen C."/>
            <person name="Yanf M."/>
            <person name="Daum C."/>
            <person name="Ng V."/>
            <person name="Clum A."/>
            <person name="Ohm R."/>
            <person name="Martin F."/>
            <person name="Silar P."/>
            <person name="Natvig D."/>
            <person name="Lalanne C."/>
            <person name="Gautier V."/>
            <person name="Ament-Velasquez S.L."/>
            <person name="Kruys A."/>
            <person name="Hutchinson M.I."/>
            <person name="Powell A.J."/>
            <person name="Barry K."/>
            <person name="Miller A.N."/>
            <person name="Grigoriev I.V."/>
            <person name="Debuchy R."/>
            <person name="Gladieux P."/>
            <person name="Thoren M.H."/>
            <person name="Johannesson H."/>
        </authorList>
    </citation>
    <scope>NUCLEOTIDE SEQUENCE</scope>
    <source>
        <strain evidence="2">CBS 123565</strain>
    </source>
</reference>
<name>A0AAN6ZF96_9PEZI</name>
<keyword evidence="3" id="KW-1185">Reference proteome</keyword>
<dbReference type="EMBL" id="MU853405">
    <property type="protein sequence ID" value="KAK4135561.1"/>
    <property type="molecule type" value="Genomic_DNA"/>
</dbReference>
<evidence type="ECO:0000256" key="1">
    <source>
        <dbReference type="SAM" id="MobiDB-lite"/>
    </source>
</evidence>
<feature type="compositionally biased region" description="Polar residues" evidence="1">
    <location>
        <begin position="78"/>
        <end position="92"/>
    </location>
</feature>
<protein>
    <submittedName>
        <fullName evidence="2">Uncharacterized protein</fullName>
    </submittedName>
</protein>
<sequence length="161" mass="17692">MGDGGWNQPGAKLTSSQSPAREKRKAGSNGEPSMDPRSKAHAWGWGRDLVCFVFLPFPPLLSPPSRAGRPRWRRLSRNGASSHSPIGRSIQTLHPHPRTETYAGTRSVGLLPFSIRPQPVLDVARDFDELADGGRLRCSRLSVGPRFARPKCSRSQRTGLT</sequence>
<evidence type="ECO:0000313" key="2">
    <source>
        <dbReference type="EMBL" id="KAK4135561.1"/>
    </source>
</evidence>
<feature type="region of interest" description="Disordered" evidence="1">
    <location>
        <begin position="60"/>
        <end position="101"/>
    </location>
</feature>
<organism evidence="2 3">
    <name type="scientific">Trichocladium antarcticum</name>
    <dbReference type="NCBI Taxonomy" id="1450529"/>
    <lineage>
        <taxon>Eukaryota</taxon>
        <taxon>Fungi</taxon>
        <taxon>Dikarya</taxon>
        <taxon>Ascomycota</taxon>
        <taxon>Pezizomycotina</taxon>
        <taxon>Sordariomycetes</taxon>
        <taxon>Sordariomycetidae</taxon>
        <taxon>Sordariales</taxon>
        <taxon>Chaetomiaceae</taxon>
        <taxon>Trichocladium</taxon>
    </lineage>
</organism>
<feature type="region of interest" description="Disordered" evidence="1">
    <location>
        <begin position="1"/>
        <end position="39"/>
    </location>
</feature>
<proteinExistence type="predicted"/>